<reference evidence="4 5" key="1">
    <citation type="submission" date="2021-01" db="EMBL/GenBank/DDBJ databases">
        <title>WGS of actinomycetes isolated from Thailand.</title>
        <authorList>
            <person name="Thawai C."/>
        </authorList>
    </citation>
    <scope>NUCLEOTIDE SEQUENCE [LARGE SCALE GENOMIC DNA]</scope>
    <source>
        <strain evidence="4 5">LPG 2</strain>
    </source>
</reference>
<feature type="domain" description="HNH nuclease" evidence="3">
    <location>
        <begin position="361"/>
        <end position="414"/>
    </location>
</feature>
<dbReference type="Proteomes" id="UP000602198">
    <property type="component" value="Unassembled WGS sequence"/>
</dbReference>
<dbReference type="InterPro" id="IPR003870">
    <property type="entry name" value="DUF222"/>
</dbReference>
<feature type="region of interest" description="Disordered" evidence="2">
    <location>
        <begin position="461"/>
        <end position="486"/>
    </location>
</feature>
<evidence type="ECO:0000256" key="1">
    <source>
        <dbReference type="ARBA" id="ARBA00023450"/>
    </source>
</evidence>
<gene>
    <name evidence="4" type="ORF">JK358_31830</name>
</gene>
<feature type="region of interest" description="Disordered" evidence="2">
    <location>
        <begin position="235"/>
        <end position="256"/>
    </location>
</feature>
<comment type="similarity">
    <text evidence="1">Belongs to the Rv1128c/1148c/1588c/1702c/1945/3466 family.</text>
</comment>
<evidence type="ECO:0000313" key="4">
    <source>
        <dbReference type="EMBL" id="MBL1079004.1"/>
    </source>
</evidence>
<comment type="caution">
    <text evidence="4">The sequence shown here is derived from an EMBL/GenBank/DDBJ whole genome shotgun (WGS) entry which is preliminary data.</text>
</comment>
<evidence type="ECO:0000256" key="2">
    <source>
        <dbReference type="SAM" id="MobiDB-lite"/>
    </source>
</evidence>
<dbReference type="Pfam" id="PF02720">
    <property type="entry name" value="DUF222"/>
    <property type="match status" value="1"/>
</dbReference>
<sequence length="486" mass="51869">MGSSCVGVAAGEVIAQMGDLAALLAASNLSAHSEEESLELLRATEFLHRQLQAFGVRQLADAEARSLHKRHGVGSMRQFLIETLRLSKADAGCRVAALDQVGVRHDVSGAPIPPRLPRTAEIAATGDISADHVRAIATVMARIPAAASFEDKTTAETLLAETAREVTPDDLTRVVGHRILSYLEDGTVTDDIDRARIRELILSPQRADGMSALKGMITPGLRALLEPVLAKYARPGMCNPDDPESPTAGATSTDPDAVAAAAARDSRTAGQRNHDALEALLAPNTRPHQLGEHRGLPVAAIFTMTIDQLEAAAGVATTATGGTVSVPQALKLAERAKPYLVVFDHAGMPLHCGRARRLAMPVQRMALIAAERGCTRPGCDAPASLAAVHHITEWSRQGRTDIDNLTLVCDRCHSMVHNGPGGWKTVRMGSDSEYAGRTGWIAPAHIDPTRTPRVNHRHHADELLGRTRRPMRGRHPARLGSGSRGT</sequence>
<dbReference type="Pfam" id="PF01844">
    <property type="entry name" value="HNH"/>
    <property type="match status" value="1"/>
</dbReference>
<organism evidence="4 5">
    <name type="scientific">Nocardia acididurans</name>
    <dbReference type="NCBI Taxonomy" id="2802282"/>
    <lineage>
        <taxon>Bacteria</taxon>
        <taxon>Bacillati</taxon>
        <taxon>Actinomycetota</taxon>
        <taxon>Actinomycetes</taxon>
        <taxon>Mycobacteriales</taxon>
        <taxon>Nocardiaceae</taxon>
        <taxon>Nocardia</taxon>
    </lineage>
</organism>
<evidence type="ECO:0000313" key="5">
    <source>
        <dbReference type="Proteomes" id="UP000602198"/>
    </source>
</evidence>
<dbReference type="SMART" id="SM00507">
    <property type="entry name" value="HNHc"/>
    <property type="match status" value="1"/>
</dbReference>
<name>A0ABS1MEL0_9NOCA</name>
<keyword evidence="5" id="KW-1185">Reference proteome</keyword>
<accession>A0ABS1MEL0</accession>
<dbReference type="CDD" id="cd00085">
    <property type="entry name" value="HNHc"/>
    <property type="match status" value="1"/>
</dbReference>
<dbReference type="InterPro" id="IPR002711">
    <property type="entry name" value="HNH"/>
</dbReference>
<dbReference type="InterPro" id="IPR003615">
    <property type="entry name" value="HNH_nuc"/>
</dbReference>
<dbReference type="EMBL" id="JAERRJ010000014">
    <property type="protein sequence ID" value="MBL1079004.1"/>
    <property type="molecule type" value="Genomic_DNA"/>
</dbReference>
<dbReference type="Gene3D" id="1.10.30.50">
    <property type="match status" value="1"/>
</dbReference>
<protein>
    <submittedName>
        <fullName evidence="4">DUF222 domain-containing protein</fullName>
    </submittedName>
</protein>
<evidence type="ECO:0000259" key="3">
    <source>
        <dbReference type="SMART" id="SM00507"/>
    </source>
</evidence>
<dbReference type="RefSeq" id="WP_201954891.1">
    <property type="nucleotide sequence ID" value="NZ_JAERRJ010000014.1"/>
</dbReference>
<proteinExistence type="inferred from homology"/>
<feature type="compositionally biased region" description="Basic residues" evidence="2">
    <location>
        <begin position="466"/>
        <end position="477"/>
    </location>
</feature>